<feature type="transmembrane region" description="Helical" evidence="5">
    <location>
        <begin position="210"/>
        <end position="230"/>
    </location>
</feature>
<dbReference type="Gene3D" id="1.20.1070.10">
    <property type="entry name" value="Rhodopsin 7-helix transmembrane proteins"/>
    <property type="match status" value="1"/>
</dbReference>
<proteinExistence type="predicted"/>
<organism evidence="6 7">
    <name type="scientific">Aplysia californica</name>
    <name type="common">California sea hare</name>
    <dbReference type="NCBI Taxonomy" id="6500"/>
    <lineage>
        <taxon>Eukaryota</taxon>
        <taxon>Metazoa</taxon>
        <taxon>Spiralia</taxon>
        <taxon>Lophotrochozoa</taxon>
        <taxon>Mollusca</taxon>
        <taxon>Gastropoda</taxon>
        <taxon>Heterobranchia</taxon>
        <taxon>Euthyneura</taxon>
        <taxon>Tectipleura</taxon>
        <taxon>Aplysiida</taxon>
        <taxon>Aplysioidea</taxon>
        <taxon>Aplysiidae</taxon>
        <taxon>Aplysia</taxon>
    </lineage>
</organism>
<dbReference type="RefSeq" id="XP_035828483.1">
    <property type="nucleotide sequence ID" value="XM_035972590.1"/>
</dbReference>
<evidence type="ECO:0000313" key="7">
    <source>
        <dbReference type="RefSeq" id="XP_035828483.1"/>
    </source>
</evidence>
<keyword evidence="6" id="KW-1185">Reference proteome</keyword>
<dbReference type="Pfam" id="PF00002">
    <property type="entry name" value="7tm_2"/>
    <property type="match status" value="1"/>
</dbReference>
<name>A0ABM1W1E0_APLCA</name>
<evidence type="ECO:0000256" key="2">
    <source>
        <dbReference type="ARBA" id="ARBA00022692"/>
    </source>
</evidence>
<keyword evidence="4 5" id="KW-0472">Membrane</keyword>
<dbReference type="PANTHER" id="PTHR45902">
    <property type="entry name" value="LATROPHILIN RECEPTOR-LIKE PROTEIN A"/>
    <property type="match status" value="1"/>
</dbReference>
<evidence type="ECO:0000256" key="1">
    <source>
        <dbReference type="ARBA" id="ARBA00004141"/>
    </source>
</evidence>
<evidence type="ECO:0000256" key="5">
    <source>
        <dbReference type="SAM" id="Phobius"/>
    </source>
</evidence>
<dbReference type="InterPro" id="IPR000832">
    <property type="entry name" value="GPCR_2_secretin-like"/>
</dbReference>
<feature type="transmembrane region" description="Helical" evidence="5">
    <location>
        <begin position="43"/>
        <end position="63"/>
    </location>
</feature>
<keyword evidence="3 5" id="KW-1133">Transmembrane helix</keyword>
<evidence type="ECO:0000256" key="4">
    <source>
        <dbReference type="ARBA" id="ARBA00023136"/>
    </source>
</evidence>
<accession>A0ABM1W1E0</accession>
<dbReference type="GeneID" id="118478621"/>
<evidence type="ECO:0000256" key="3">
    <source>
        <dbReference type="ARBA" id="ARBA00022989"/>
    </source>
</evidence>
<dbReference type="Proteomes" id="UP000694888">
    <property type="component" value="Unplaced"/>
</dbReference>
<feature type="transmembrane region" description="Helical" evidence="5">
    <location>
        <begin position="334"/>
        <end position="358"/>
    </location>
</feature>
<sequence length="382" mass="42351">MVAPLAVALLLNYTLFIMTIVRIQRVRSLQTGKGFRSEERRLFWIYVKLSSVTGAFWALAILAEIDNLTLQTTNYSVVRCGVIVASTSGPSDQVLGAHVTGRDQIPLFWVDVYLISALEMSRDEAEHVLIQTFFPKTLGASFGERKLKLTPLRIPSALIVDMSLCVNTTNDYGHEKSSCYQEDSINLRDEYSVEAYSLSYDMKSFVELSPLLNCVSLLCLLATIATYSLFSVLRSSAGWNNLLLCVSLTAAQSSLLASAMLLTRPILGGIYLLYISFLSSNEKGVICTVVGVSTHFLWLATFSWCFICCLHMERVFSAKTRNTHTTSAELRNSVMLRIAFTVLLPALVIAIVIVASWMTSDGDDIGYGRRKCYLDSGFLVGQ</sequence>
<protein>
    <submittedName>
        <fullName evidence="7">Uncharacterized protein LOC118478621</fullName>
    </submittedName>
</protein>
<feature type="transmembrane region" description="Helical" evidence="5">
    <location>
        <begin position="242"/>
        <end position="275"/>
    </location>
</feature>
<dbReference type="PANTHER" id="PTHR45902:SF1">
    <property type="entry name" value="LATROPHILIN RECEPTOR-LIKE PROTEIN A"/>
    <property type="match status" value="1"/>
</dbReference>
<gene>
    <name evidence="7" type="primary">LOC118478621</name>
</gene>
<feature type="transmembrane region" description="Helical" evidence="5">
    <location>
        <begin position="6"/>
        <end position="23"/>
    </location>
</feature>
<comment type="subcellular location">
    <subcellularLocation>
        <location evidence="1">Membrane</location>
        <topology evidence="1">Multi-pass membrane protein</topology>
    </subcellularLocation>
</comment>
<keyword evidence="2 5" id="KW-0812">Transmembrane</keyword>
<reference evidence="7" key="1">
    <citation type="submission" date="2025-08" db="UniProtKB">
        <authorList>
            <consortium name="RefSeq"/>
        </authorList>
    </citation>
    <scope>IDENTIFICATION</scope>
</reference>
<feature type="transmembrane region" description="Helical" evidence="5">
    <location>
        <begin position="295"/>
        <end position="313"/>
    </location>
</feature>
<dbReference type="InterPro" id="IPR053231">
    <property type="entry name" value="GPCR_LN-TM7"/>
</dbReference>
<evidence type="ECO:0000313" key="6">
    <source>
        <dbReference type="Proteomes" id="UP000694888"/>
    </source>
</evidence>